<dbReference type="NCBIfam" id="TIGR01420">
    <property type="entry name" value="pilT_fam"/>
    <property type="match status" value="1"/>
</dbReference>
<evidence type="ECO:0000313" key="3">
    <source>
        <dbReference type="EMBL" id="GHA64516.1"/>
    </source>
</evidence>
<dbReference type="SMART" id="SM00382">
    <property type="entry name" value="AAA"/>
    <property type="match status" value="1"/>
</dbReference>
<dbReference type="PANTHER" id="PTHR30486">
    <property type="entry name" value="TWITCHING MOTILITY PROTEIN PILT"/>
    <property type="match status" value="1"/>
</dbReference>
<dbReference type="InterPro" id="IPR001482">
    <property type="entry name" value="T2SS/T4SS_dom"/>
</dbReference>
<dbReference type="EMBL" id="BMZG01000001">
    <property type="protein sequence ID" value="GHA64516.1"/>
    <property type="molecule type" value="Genomic_DNA"/>
</dbReference>
<dbReference type="InterPro" id="IPR006321">
    <property type="entry name" value="PilT/PilU"/>
</dbReference>
<dbReference type="PROSITE" id="PS00662">
    <property type="entry name" value="T2SP_E"/>
    <property type="match status" value="1"/>
</dbReference>
<protein>
    <submittedName>
        <fullName evidence="3">Twitching motility protein PilT</fullName>
    </submittedName>
</protein>
<dbReference type="GO" id="GO:0005524">
    <property type="term" value="F:ATP binding"/>
    <property type="evidence" value="ECO:0007669"/>
    <property type="project" value="InterPro"/>
</dbReference>
<dbReference type="Pfam" id="PF00437">
    <property type="entry name" value="T2SSE"/>
    <property type="match status" value="1"/>
</dbReference>
<accession>A0A8J3CL89</accession>
<dbReference type="SUPFAM" id="SSF52540">
    <property type="entry name" value="P-loop containing nucleoside triphosphate hydrolases"/>
    <property type="match status" value="1"/>
</dbReference>
<name>A0A8J3CL89_9BURK</name>
<dbReference type="InterPro" id="IPR027417">
    <property type="entry name" value="P-loop_NTPase"/>
</dbReference>
<dbReference type="PANTHER" id="PTHR30486:SF6">
    <property type="entry name" value="TYPE IV PILUS RETRACTATION ATPASE PILT"/>
    <property type="match status" value="1"/>
</dbReference>
<gene>
    <name evidence="3" type="ORF">GCM10009007_01130</name>
</gene>
<dbReference type="InterPro" id="IPR003593">
    <property type="entry name" value="AAA+_ATPase"/>
</dbReference>
<dbReference type="Gene3D" id="3.40.50.300">
    <property type="entry name" value="P-loop containing nucleotide triphosphate hydrolases"/>
    <property type="match status" value="1"/>
</dbReference>
<dbReference type="CDD" id="cd01131">
    <property type="entry name" value="PilT"/>
    <property type="match status" value="1"/>
</dbReference>
<reference evidence="3" key="2">
    <citation type="submission" date="2020-09" db="EMBL/GenBank/DDBJ databases">
        <authorList>
            <person name="Sun Q."/>
            <person name="Kim S."/>
        </authorList>
    </citation>
    <scope>NUCLEOTIDE SEQUENCE</scope>
    <source>
        <strain evidence="3">KCTC 32501</strain>
    </source>
</reference>
<proteinExistence type="inferred from homology"/>
<evidence type="ECO:0000313" key="4">
    <source>
        <dbReference type="Proteomes" id="UP000614287"/>
    </source>
</evidence>
<dbReference type="Gene3D" id="3.30.450.90">
    <property type="match status" value="1"/>
</dbReference>
<evidence type="ECO:0000256" key="1">
    <source>
        <dbReference type="ARBA" id="ARBA00006611"/>
    </source>
</evidence>
<evidence type="ECO:0000259" key="2">
    <source>
        <dbReference type="PROSITE" id="PS00662"/>
    </source>
</evidence>
<sequence>MDLTAILHAAQQQFASDVHMDAASSSVYVRSAGRLVLLNGFQSSPQALHDWLWQRLNEAQRIVLGMQRQLDFSYFDVNLALRTRITAYFSLHGLSLAIRLLPSQVPTLAELGAPAFLSQLSPFSHGLVLITGPTGSGKSTTLASTLAHMNHNYAAHVVTLEDPIEFVHEQGKSLFHQSQKSQHFDHYADALNDCLRHDPDVIVVGELRDLASIEMALRAAETGHLVLATLHSASATNATTRLIDVFDESNKSFIRHVLASVLIGVVAQRLVASAPNASEQGRVAIFETLIANPAVRNLIKENKETQLSNLMQTQAQQGMFTFAQHYQKLLDAGRVIEPMPNWLS</sequence>
<comment type="caution">
    <text evidence="3">The sequence shown here is derived from an EMBL/GenBank/DDBJ whole genome shotgun (WGS) entry which is preliminary data.</text>
</comment>
<dbReference type="InterPro" id="IPR050921">
    <property type="entry name" value="T4SS_GSP_E_ATPase"/>
</dbReference>
<reference evidence="3" key="1">
    <citation type="journal article" date="2014" name="Int. J. Syst. Evol. Microbiol.">
        <title>Complete genome sequence of Corynebacterium casei LMG S-19264T (=DSM 44701T), isolated from a smear-ripened cheese.</title>
        <authorList>
            <consortium name="US DOE Joint Genome Institute (JGI-PGF)"/>
            <person name="Walter F."/>
            <person name="Albersmeier A."/>
            <person name="Kalinowski J."/>
            <person name="Ruckert C."/>
        </authorList>
    </citation>
    <scope>NUCLEOTIDE SEQUENCE</scope>
    <source>
        <strain evidence="3">KCTC 32501</strain>
    </source>
</reference>
<keyword evidence="4" id="KW-1185">Reference proteome</keyword>
<dbReference type="RefSeq" id="WP_189490275.1">
    <property type="nucleotide sequence ID" value="NZ_BMZG01000001.1"/>
</dbReference>
<dbReference type="AlphaFoldDB" id="A0A8J3CL89"/>
<organism evidence="3 4">
    <name type="scientific">Formosimonas limnophila</name>
    <dbReference type="NCBI Taxonomy" id="1384487"/>
    <lineage>
        <taxon>Bacteria</taxon>
        <taxon>Pseudomonadati</taxon>
        <taxon>Pseudomonadota</taxon>
        <taxon>Betaproteobacteria</taxon>
        <taxon>Burkholderiales</taxon>
        <taxon>Burkholderiaceae</taxon>
        <taxon>Formosimonas</taxon>
    </lineage>
</organism>
<dbReference type="GO" id="GO:0016887">
    <property type="term" value="F:ATP hydrolysis activity"/>
    <property type="evidence" value="ECO:0007669"/>
    <property type="project" value="InterPro"/>
</dbReference>
<comment type="similarity">
    <text evidence="1">Belongs to the GSP E family.</text>
</comment>
<feature type="domain" description="Bacterial type II secretion system protein E" evidence="2">
    <location>
        <begin position="195"/>
        <end position="209"/>
    </location>
</feature>
<dbReference type="Proteomes" id="UP000614287">
    <property type="component" value="Unassembled WGS sequence"/>
</dbReference>